<keyword evidence="10 11" id="KW-0472">Membrane</keyword>
<evidence type="ECO:0000256" key="1">
    <source>
        <dbReference type="ARBA" id="ARBA00022448"/>
    </source>
</evidence>
<comment type="subcellular location">
    <subcellularLocation>
        <location evidence="11">Cell membrane</location>
        <topology evidence="11">Single-pass membrane protein</topology>
    </subcellularLocation>
</comment>
<dbReference type="HAMAP" id="MF_00276">
    <property type="entry name" value="KdpC"/>
    <property type="match status" value="1"/>
</dbReference>
<evidence type="ECO:0000256" key="2">
    <source>
        <dbReference type="ARBA" id="ARBA00022475"/>
    </source>
</evidence>
<protein>
    <recommendedName>
        <fullName evidence="11">Potassium-transporting ATPase KdpC subunit</fullName>
    </recommendedName>
    <alternativeName>
        <fullName evidence="11">ATP phosphohydrolase [potassium-transporting] C chain</fullName>
    </alternativeName>
    <alternativeName>
        <fullName evidence="11">Potassium-binding and translocating subunit C</fullName>
    </alternativeName>
    <alternativeName>
        <fullName evidence="11">Potassium-translocating ATPase C chain</fullName>
    </alternativeName>
</protein>
<evidence type="ECO:0000256" key="7">
    <source>
        <dbReference type="ARBA" id="ARBA00022958"/>
    </source>
</evidence>
<evidence type="ECO:0000256" key="10">
    <source>
        <dbReference type="ARBA" id="ARBA00023136"/>
    </source>
</evidence>
<comment type="subunit">
    <text evidence="11">The system is composed of three essential subunits: KdpA, KdpB and KdpC.</text>
</comment>
<keyword evidence="8 11" id="KW-1133">Transmembrane helix</keyword>
<dbReference type="NCBIfam" id="TIGR00681">
    <property type="entry name" value="kdpC"/>
    <property type="match status" value="1"/>
</dbReference>
<accession>A0ABT7MUJ0</accession>
<dbReference type="PANTHER" id="PTHR30042:SF2">
    <property type="entry name" value="POTASSIUM-TRANSPORTING ATPASE KDPC SUBUNIT"/>
    <property type="match status" value="1"/>
</dbReference>
<keyword evidence="6 11" id="KW-0067">ATP-binding</keyword>
<comment type="similarity">
    <text evidence="11">Belongs to the KdpC family.</text>
</comment>
<dbReference type="NCBIfam" id="NF001454">
    <property type="entry name" value="PRK00315.1"/>
    <property type="match status" value="1"/>
</dbReference>
<keyword evidence="1 11" id="KW-0813">Transport</keyword>
<dbReference type="Proteomes" id="UP001235064">
    <property type="component" value="Unassembled WGS sequence"/>
</dbReference>
<keyword evidence="5 11" id="KW-0547">Nucleotide-binding</keyword>
<dbReference type="PANTHER" id="PTHR30042">
    <property type="entry name" value="POTASSIUM-TRANSPORTING ATPASE C CHAIN"/>
    <property type="match status" value="1"/>
</dbReference>
<dbReference type="InterPro" id="IPR003820">
    <property type="entry name" value="KdpC"/>
</dbReference>
<dbReference type="PIRSF" id="PIRSF001296">
    <property type="entry name" value="K_ATPase_KdpC"/>
    <property type="match status" value="1"/>
</dbReference>
<evidence type="ECO:0000256" key="8">
    <source>
        <dbReference type="ARBA" id="ARBA00022989"/>
    </source>
</evidence>
<comment type="caution">
    <text evidence="12">The sequence shown here is derived from an EMBL/GenBank/DDBJ whole genome shotgun (WGS) entry which is preliminary data.</text>
</comment>
<dbReference type="RefSeq" id="WP_286286247.1">
    <property type="nucleotide sequence ID" value="NZ_JASXSZ010000001.1"/>
</dbReference>
<evidence type="ECO:0000313" key="12">
    <source>
        <dbReference type="EMBL" id="MDL9978119.1"/>
    </source>
</evidence>
<proteinExistence type="inferred from homology"/>
<evidence type="ECO:0000256" key="6">
    <source>
        <dbReference type="ARBA" id="ARBA00022840"/>
    </source>
</evidence>
<keyword evidence="9 11" id="KW-0406">Ion transport</keyword>
<evidence type="ECO:0000256" key="11">
    <source>
        <dbReference type="HAMAP-Rule" id="MF_00276"/>
    </source>
</evidence>
<keyword evidence="2 11" id="KW-1003">Cell membrane</keyword>
<keyword evidence="3 11" id="KW-0633">Potassium transport</keyword>
<evidence type="ECO:0000256" key="9">
    <source>
        <dbReference type="ARBA" id="ARBA00023065"/>
    </source>
</evidence>
<evidence type="ECO:0000256" key="3">
    <source>
        <dbReference type="ARBA" id="ARBA00022538"/>
    </source>
</evidence>
<comment type="function">
    <text evidence="11">Part of the high-affinity ATP-driven potassium transport (or Kdp) system, which catalyzes the hydrolysis of ATP coupled with the electrogenic transport of potassium into the cytoplasm. This subunit acts as a catalytic chaperone that increases the ATP-binding affinity of the ATP-hydrolyzing subunit KdpB by the formation of a transient KdpB/KdpC/ATP ternary complex.</text>
</comment>
<name>A0ABT7MUJ0_9MICO</name>
<keyword evidence="7 11" id="KW-0630">Potassium</keyword>
<reference evidence="12 13" key="1">
    <citation type="submission" date="2023-06" db="EMBL/GenBank/DDBJ databases">
        <title>Microbacterium sp. nov., isolated from a waste landfill.</title>
        <authorList>
            <person name="Wen W."/>
        </authorList>
    </citation>
    <scope>NUCLEOTIDE SEQUENCE [LARGE SCALE GENOMIC DNA]</scope>
    <source>
        <strain evidence="12 13">ASV49</strain>
    </source>
</reference>
<evidence type="ECO:0000256" key="5">
    <source>
        <dbReference type="ARBA" id="ARBA00022741"/>
    </source>
</evidence>
<dbReference type="Pfam" id="PF02669">
    <property type="entry name" value="KdpC"/>
    <property type="match status" value="1"/>
</dbReference>
<evidence type="ECO:0000313" key="13">
    <source>
        <dbReference type="Proteomes" id="UP001235064"/>
    </source>
</evidence>
<evidence type="ECO:0000256" key="4">
    <source>
        <dbReference type="ARBA" id="ARBA00022692"/>
    </source>
</evidence>
<organism evidence="12 13">
    <name type="scientific">Microbacterium candidum</name>
    <dbReference type="NCBI Taxonomy" id="3041922"/>
    <lineage>
        <taxon>Bacteria</taxon>
        <taxon>Bacillati</taxon>
        <taxon>Actinomycetota</taxon>
        <taxon>Actinomycetes</taxon>
        <taxon>Micrococcales</taxon>
        <taxon>Microbacteriaceae</taxon>
        <taxon>Microbacterium</taxon>
    </lineage>
</organism>
<keyword evidence="4 11" id="KW-0812">Transmembrane</keyword>
<dbReference type="EMBL" id="JASXSZ010000001">
    <property type="protein sequence ID" value="MDL9978119.1"/>
    <property type="molecule type" value="Genomic_DNA"/>
</dbReference>
<keyword evidence="13" id="KW-1185">Reference proteome</keyword>
<gene>
    <name evidence="11 12" type="primary">kdpC</name>
    <name evidence="12" type="ORF">QSV35_02130</name>
</gene>
<feature type="transmembrane region" description="Helical" evidence="11">
    <location>
        <begin position="21"/>
        <end position="43"/>
    </location>
</feature>
<sequence length="213" mass="21587">MSTTIAPARPARSSRRGTMRTLGAAFRAMLVATVVLGLAYPLLITGIAQSALSWQANGSLIADSHGNAVGSALLGQTFADASGKPLATYFQPRPSAAGKGYDATASGGTNLGPSNKTLVKQIDANGAAIAAFNGVDPSAVPPDAVTSSGSGLDPDISVAYALIQVDRVAQARGMSDAAVRALVEANTLPRDIGFLGEPRVNVLKLNLALDSAK</sequence>